<protein>
    <submittedName>
        <fullName evidence="1">Uncharacterized protein</fullName>
    </submittedName>
</protein>
<dbReference type="AlphaFoldDB" id="A0A0M8ZWX1"/>
<name>A0A0M8ZWX1_9HYME</name>
<dbReference type="EMBL" id="KQ435844">
    <property type="protein sequence ID" value="KOX71239.1"/>
    <property type="molecule type" value="Genomic_DNA"/>
</dbReference>
<keyword evidence="2" id="KW-1185">Reference proteome</keyword>
<evidence type="ECO:0000313" key="2">
    <source>
        <dbReference type="Proteomes" id="UP000053105"/>
    </source>
</evidence>
<dbReference type="Proteomes" id="UP000053105">
    <property type="component" value="Unassembled WGS sequence"/>
</dbReference>
<evidence type="ECO:0000313" key="1">
    <source>
        <dbReference type="EMBL" id="KOX71239.1"/>
    </source>
</evidence>
<proteinExistence type="predicted"/>
<organism evidence="1 2">
    <name type="scientific">Melipona quadrifasciata</name>
    <dbReference type="NCBI Taxonomy" id="166423"/>
    <lineage>
        <taxon>Eukaryota</taxon>
        <taxon>Metazoa</taxon>
        <taxon>Ecdysozoa</taxon>
        <taxon>Arthropoda</taxon>
        <taxon>Hexapoda</taxon>
        <taxon>Insecta</taxon>
        <taxon>Pterygota</taxon>
        <taxon>Neoptera</taxon>
        <taxon>Endopterygota</taxon>
        <taxon>Hymenoptera</taxon>
        <taxon>Apocrita</taxon>
        <taxon>Aculeata</taxon>
        <taxon>Apoidea</taxon>
        <taxon>Anthophila</taxon>
        <taxon>Apidae</taxon>
        <taxon>Melipona</taxon>
    </lineage>
</organism>
<sequence length="391" mass="43816">MYSLDVCTIQIRCLRCTPNSNRDFTSLRIRLYPTFGIELNSYLLGAYPCYTVVPLCNAALTEKSHCDLISAQLDPARCITSSTSTTTLMIKRFHPRYCAEQRCFAKTKTIRDMTEVYSNGDRYDSSEKLAKKLARNGIRPDIGADKIPCIVSPTLEIISLKQGTGRVRRFMRKIVIFTGTCHHINGVMRTVLRYLQKESNNSESSKTLELLRFSERNVVKDSMEDESQLPTRLVPMMAANVVQHKMRPSAPPPKPPAANLPLEGEVENEYISDTSRSKSGRILLSQCSKKLYFTRASLLRKERRETEMKKGEYSIFPAIPAAGIFASIMGIRTISGQYGGGKKAGTTNAVDLEPSKSASNFCIREWEKSTGESVAVAHWFDNSGNPPIRTE</sequence>
<gene>
    <name evidence="1" type="ORF">WN51_03473</name>
</gene>
<reference evidence="1 2" key="1">
    <citation type="submission" date="2015-07" db="EMBL/GenBank/DDBJ databases">
        <title>The genome of Melipona quadrifasciata.</title>
        <authorList>
            <person name="Pan H."/>
            <person name="Kapheim K."/>
        </authorList>
    </citation>
    <scope>NUCLEOTIDE SEQUENCE [LARGE SCALE GENOMIC DNA]</scope>
    <source>
        <strain evidence="1">0111107301</strain>
        <tissue evidence="1">Whole body</tissue>
    </source>
</reference>
<accession>A0A0M8ZWX1</accession>